<dbReference type="InterPro" id="IPR045517">
    <property type="entry name" value="Glyoxalase_8"/>
</dbReference>
<evidence type="ECO:0000313" key="3">
    <source>
        <dbReference type="Proteomes" id="UP000588647"/>
    </source>
</evidence>
<dbReference type="Pfam" id="PF20066">
    <property type="entry name" value="Glyoxalase_8"/>
    <property type="match status" value="1"/>
</dbReference>
<dbReference type="RefSeq" id="WP_252920329.1">
    <property type="nucleotide sequence ID" value="NZ_JAAAMM010000006.1"/>
</dbReference>
<evidence type="ECO:0000313" key="2">
    <source>
        <dbReference type="EMBL" id="MBB4005419.1"/>
    </source>
</evidence>
<accession>A0A7W6MRW5</accession>
<comment type="caution">
    <text evidence="2">The sequence shown here is derived from an EMBL/GenBank/DDBJ whole genome shotgun (WGS) entry which is preliminary data.</text>
</comment>
<proteinExistence type="predicted"/>
<name>A0A7W6MRW5_9HYPH</name>
<dbReference type="AlphaFoldDB" id="A0A7W6MRW5"/>
<sequence>MTGMTSTIAAFKAQARRLRTGLADGGHTLSHGAALELVARQHGYRDWNTLSALAERGPTVADLTIGAPVAGRYLGQDFTGRLIGLQVLPKGGRYRATIQFDEPVDVVAFESFSAFRRRVTVVVDANGATVEKTSNGQPHLALTL</sequence>
<organism evidence="2 3">
    <name type="scientific">Aurantimonas endophytica</name>
    <dbReference type="NCBI Taxonomy" id="1522175"/>
    <lineage>
        <taxon>Bacteria</taxon>
        <taxon>Pseudomonadati</taxon>
        <taxon>Pseudomonadota</taxon>
        <taxon>Alphaproteobacteria</taxon>
        <taxon>Hyphomicrobiales</taxon>
        <taxon>Aurantimonadaceae</taxon>
        <taxon>Aurantimonas</taxon>
    </lineage>
</organism>
<evidence type="ECO:0000259" key="1">
    <source>
        <dbReference type="Pfam" id="PF20066"/>
    </source>
</evidence>
<reference evidence="2 3" key="1">
    <citation type="submission" date="2020-08" db="EMBL/GenBank/DDBJ databases">
        <title>Genomic Encyclopedia of Type Strains, Phase IV (KMG-IV): sequencing the most valuable type-strain genomes for metagenomic binning, comparative biology and taxonomic classification.</title>
        <authorList>
            <person name="Goeker M."/>
        </authorList>
    </citation>
    <scope>NUCLEOTIDE SEQUENCE [LARGE SCALE GENOMIC DNA]</scope>
    <source>
        <strain evidence="2 3">DSM 103570</strain>
    </source>
</reference>
<dbReference type="Proteomes" id="UP000588647">
    <property type="component" value="Unassembled WGS sequence"/>
</dbReference>
<gene>
    <name evidence="2" type="ORF">GGR03_004518</name>
</gene>
<dbReference type="EMBL" id="JACIEM010000006">
    <property type="protein sequence ID" value="MBB4005419.1"/>
    <property type="molecule type" value="Genomic_DNA"/>
</dbReference>
<keyword evidence="3" id="KW-1185">Reference proteome</keyword>
<protein>
    <recommendedName>
        <fullName evidence="1">Glyoxalase-related protein domain-containing protein</fullName>
    </recommendedName>
</protein>
<feature type="domain" description="Glyoxalase-related protein" evidence="1">
    <location>
        <begin position="2"/>
        <end position="143"/>
    </location>
</feature>